<feature type="region of interest" description="Disordered" evidence="1">
    <location>
        <begin position="92"/>
        <end position="124"/>
    </location>
</feature>
<gene>
    <name evidence="3" type="ORF">DIU77_003520</name>
</gene>
<dbReference type="EMBL" id="QGUI02000023">
    <property type="protein sequence ID" value="MFO7191295.1"/>
    <property type="molecule type" value="Genomic_DNA"/>
</dbReference>
<keyword evidence="2" id="KW-0812">Transmembrane</keyword>
<reference evidence="3 4" key="1">
    <citation type="journal article" date="2021" name="BMC Genomics">
        <title>Genome-resolved metagenome and metatranscriptome analyses of thermophilic composting reveal key bacterial players and their metabolic interactions.</title>
        <authorList>
            <person name="Braga L.P.P."/>
            <person name="Pereira R.V."/>
            <person name="Martins L.F."/>
            <person name="Moura L.M.S."/>
            <person name="Sanchez F.B."/>
            <person name="Patane J.S.L."/>
            <person name="da Silva A.M."/>
            <person name="Setubal J.C."/>
        </authorList>
    </citation>
    <scope>NUCLEOTIDE SEQUENCE [LARGE SCALE GENOMIC DNA]</scope>
    <source>
        <strain evidence="3">ZC4RG45</strain>
    </source>
</reference>
<dbReference type="Proteomes" id="UP000249324">
    <property type="component" value="Unassembled WGS sequence"/>
</dbReference>
<feature type="compositionally biased region" description="Low complexity" evidence="1">
    <location>
        <begin position="94"/>
        <end position="106"/>
    </location>
</feature>
<sequence>MSHPYGQPQSPYSQGPQQPYGPPQAYGPQGPQGYGPPGYGPPGQVPPPGYGGPPPRKSNPGLIVGIVSAVVVLAVLGITGFVAPGFFLSDDGDSSASSGSGDNTSQGSGGSGDNGSGGAAGQDAGGAQAVADSLISALVSHDTNTLNQLGCPDISAGALELIEYSGDVSTAQLSGEVRETGDRAEAPFTASAFDGSTGNFVAILAKRADGWCWQDLLYPEDLRGGPTG</sequence>
<keyword evidence="2" id="KW-0472">Membrane</keyword>
<evidence type="ECO:0000256" key="1">
    <source>
        <dbReference type="SAM" id="MobiDB-lite"/>
    </source>
</evidence>
<feature type="compositionally biased region" description="Pro residues" evidence="1">
    <location>
        <begin position="38"/>
        <end position="56"/>
    </location>
</feature>
<evidence type="ECO:0000256" key="2">
    <source>
        <dbReference type="SAM" id="Phobius"/>
    </source>
</evidence>
<feature type="transmembrane region" description="Helical" evidence="2">
    <location>
        <begin position="62"/>
        <end position="88"/>
    </location>
</feature>
<protein>
    <recommendedName>
        <fullName evidence="5">DUF4878 domain-containing protein</fullName>
    </recommendedName>
</protein>
<feature type="region of interest" description="Disordered" evidence="1">
    <location>
        <begin position="1"/>
        <end position="56"/>
    </location>
</feature>
<feature type="compositionally biased region" description="Gly residues" evidence="1">
    <location>
        <begin position="107"/>
        <end position="124"/>
    </location>
</feature>
<dbReference type="AlphaFoldDB" id="A0ABD6FDI2"/>
<name>A0ABD6FDI2_9PSEU</name>
<dbReference type="SUPFAM" id="SSF81995">
    <property type="entry name" value="beta-sandwich domain of Sec23/24"/>
    <property type="match status" value="1"/>
</dbReference>
<evidence type="ECO:0000313" key="3">
    <source>
        <dbReference type="EMBL" id="MFO7191295.1"/>
    </source>
</evidence>
<evidence type="ECO:0000313" key="4">
    <source>
        <dbReference type="Proteomes" id="UP000249324"/>
    </source>
</evidence>
<proteinExistence type="predicted"/>
<comment type="caution">
    <text evidence="3">The sequence shown here is derived from an EMBL/GenBank/DDBJ whole genome shotgun (WGS) entry which is preliminary data.</text>
</comment>
<evidence type="ECO:0008006" key="5">
    <source>
        <dbReference type="Google" id="ProtNLM"/>
    </source>
</evidence>
<feature type="compositionally biased region" description="Low complexity" evidence="1">
    <location>
        <begin position="1"/>
        <end position="29"/>
    </location>
</feature>
<accession>A0ABD6FDI2</accession>
<keyword evidence="2" id="KW-1133">Transmembrane helix</keyword>
<organism evidence="3 4">
    <name type="scientific">Thermocrispum agreste</name>
    <dbReference type="NCBI Taxonomy" id="37925"/>
    <lineage>
        <taxon>Bacteria</taxon>
        <taxon>Bacillati</taxon>
        <taxon>Actinomycetota</taxon>
        <taxon>Actinomycetes</taxon>
        <taxon>Pseudonocardiales</taxon>
        <taxon>Pseudonocardiaceae</taxon>
        <taxon>Thermocrispum</taxon>
    </lineage>
</organism>